<accession>A0A6M2DNC3</accession>
<dbReference type="EMBL" id="GIIL01003850">
    <property type="protein sequence ID" value="NOV47576.1"/>
    <property type="molecule type" value="Transcribed_RNA"/>
</dbReference>
<protein>
    <submittedName>
        <fullName evidence="2">Putative hismacro and sec14 domain-containing-containing protein</fullName>
    </submittedName>
</protein>
<dbReference type="GO" id="GO:0005654">
    <property type="term" value="C:nucleoplasm"/>
    <property type="evidence" value="ECO:0007669"/>
    <property type="project" value="TreeGrafter"/>
</dbReference>
<dbReference type="Gene3D" id="3.40.220.10">
    <property type="entry name" value="Leucine Aminopeptidase, subunit E, domain 1"/>
    <property type="match status" value="1"/>
</dbReference>
<dbReference type="PANTHER" id="PTHR11106:SF27">
    <property type="entry name" value="MACRO DOMAIN-CONTAINING PROTEIN"/>
    <property type="match status" value="1"/>
</dbReference>
<name>A0A6M2DNC3_XENCH</name>
<dbReference type="SUPFAM" id="SSF52949">
    <property type="entry name" value="Macro domain-like"/>
    <property type="match status" value="1"/>
</dbReference>
<feature type="domain" description="Macro" evidence="1">
    <location>
        <begin position="63"/>
        <end position="238"/>
    </location>
</feature>
<dbReference type="AlphaFoldDB" id="A0A6M2DNC3"/>
<dbReference type="GO" id="GO:0140291">
    <property type="term" value="P:peptidyl-glutamate ADP-deribosylation"/>
    <property type="evidence" value="ECO:0007669"/>
    <property type="project" value="TreeGrafter"/>
</dbReference>
<evidence type="ECO:0000259" key="1">
    <source>
        <dbReference type="PROSITE" id="PS51154"/>
    </source>
</evidence>
<reference evidence="2" key="1">
    <citation type="submission" date="2020-03" db="EMBL/GenBank/DDBJ databases">
        <title>Transcriptomic Profiling of the Digestive Tract of the Rat Flea, Xenopsylla cheopis, Following Blood Feeding and Infection with Yersinia pestis.</title>
        <authorList>
            <person name="Bland D.M."/>
            <person name="Martens C.A."/>
            <person name="Virtaneva K."/>
            <person name="Kanakabandi K."/>
            <person name="Long D."/>
            <person name="Rosenke R."/>
            <person name="Saturday G.A."/>
            <person name="Hoyt F.H."/>
            <person name="Bruno D.P."/>
            <person name="Ribeiro J.M.C."/>
            <person name="Hinnebusch J."/>
        </authorList>
    </citation>
    <scope>NUCLEOTIDE SEQUENCE</scope>
</reference>
<sequence length="243" mass="27705">MALWESEKYKFLDMSVENKRNFYECKTNYFTLNDVTTWNDHFKQNRERINDLTPLDLDFDIGMMDASLDKKLCNKVSVWHGDITTLEVDAIVNAANEKLLGGGGVDGVIHRAAGPNLKIECKTLNGCETGKAKTTGGYKLPAKYIIHTVGPVGEKPDLLKSCYKSCFDEMQLKQLRSIAFPCISTGIYRYPDVAAARIACRLSREFLEKNEQTIDRIIFCVFLEKDLLIYEKMMQIYFPVRGV</sequence>
<dbReference type="GO" id="GO:0140293">
    <property type="term" value="F:ADP-ribosylglutamate hydrolase activity"/>
    <property type="evidence" value="ECO:0007669"/>
    <property type="project" value="TreeGrafter"/>
</dbReference>
<dbReference type="SMART" id="SM00506">
    <property type="entry name" value="A1pp"/>
    <property type="match status" value="1"/>
</dbReference>
<organism evidence="2">
    <name type="scientific">Xenopsylla cheopis</name>
    <name type="common">Oriental rat flea</name>
    <name type="synonym">Pulex cheopis</name>
    <dbReference type="NCBI Taxonomy" id="163159"/>
    <lineage>
        <taxon>Eukaryota</taxon>
        <taxon>Metazoa</taxon>
        <taxon>Ecdysozoa</taxon>
        <taxon>Arthropoda</taxon>
        <taxon>Hexapoda</taxon>
        <taxon>Insecta</taxon>
        <taxon>Pterygota</taxon>
        <taxon>Neoptera</taxon>
        <taxon>Endopterygota</taxon>
        <taxon>Siphonaptera</taxon>
        <taxon>Pulicidae</taxon>
        <taxon>Xenopsyllinae</taxon>
        <taxon>Xenopsylla</taxon>
    </lineage>
</organism>
<dbReference type="PROSITE" id="PS51154">
    <property type="entry name" value="MACRO"/>
    <property type="match status" value="1"/>
</dbReference>
<dbReference type="InterPro" id="IPR043472">
    <property type="entry name" value="Macro_dom-like"/>
</dbReference>
<dbReference type="Pfam" id="PF01661">
    <property type="entry name" value="Macro"/>
    <property type="match status" value="1"/>
</dbReference>
<dbReference type="CDD" id="cd02908">
    <property type="entry name" value="Macro_OAADPr_deacetylase"/>
    <property type="match status" value="1"/>
</dbReference>
<dbReference type="InterPro" id="IPR002589">
    <property type="entry name" value="Macro_dom"/>
</dbReference>
<dbReference type="GO" id="GO:0006974">
    <property type="term" value="P:DNA damage response"/>
    <property type="evidence" value="ECO:0007669"/>
    <property type="project" value="TreeGrafter"/>
</dbReference>
<proteinExistence type="predicted"/>
<evidence type="ECO:0000313" key="2">
    <source>
        <dbReference type="EMBL" id="NOV47576.1"/>
    </source>
</evidence>
<dbReference type="PANTHER" id="PTHR11106">
    <property type="entry name" value="GANGLIOSIDE INDUCED DIFFERENTIATION ASSOCIATED PROTEIN 2-RELATED"/>
    <property type="match status" value="1"/>
</dbReference>
<dbReference type="GO" id="GO:0042278">
    <property type="term" value="P:purine nucleoside metabolic process"/>
    <property type="evidence" value="ECO:0007669"/>
    <property type="project" value="TreeGrafter"/>
</dbReference>